<sequence length="292" mass="33131">MDFDENIPHISPIVPTTQIRDISSNQTQRLLDRLLQELDDENTDLDNLGKIFKELSIKSNIDYDVWSQKDMSVSLETGNITKYEQKTSLNNSSLSPSSSSSSSSLPIPQPMETSSTKSSSSSSSGINDSDLLEQLNQKNRKHDSNGQEFDNAKRSLILSLLHREKKLSRHYESLITVYENLITYTAMNVRERREQNYGLYTNDENLDNVMNENSSNKNQTPMNTIQSIQISQSLIARAQSLKKNTELLQALARQKRSDLDLVRSLIAAEAQELATILEQEDEDEVIDIDIEE</sequence>
<comment type="caution">
    <text evidence="3">The sequence shown here is derived from an EMBL/GenBank/DDBJ whole genome shotgun (WGS) entry which is preliminary data.</text>
</comment>
<dbReference type="Proteomes" id="UP000697127">
    <property type="component" value="Unassembled WGS sequence"/>
</dbReference>
<feature type="region of interest" description="Disordered" evidence="2">
    <location>
        <begin position="86"/>
        <end position="128"/>
    </location>
</feature>
<dbReference type="EMBL" id="PUHW01000089">
    <property type="protein sequence ID" value="KAG0689284.1"/>
    <property type="molecule type" value="Genomic_DNA"/>
</dbReference>
<evidence type="ECO:0000256" key="1">
    <source>
        <dbReference type="SAM" id="Coils"/>
    </source>
</evidence>
<feature type="compositionally biased region" description="Low complexity" evidence="2">
    <location>
        <begin position="113"/>
        <end position="124"/>
    </location>
</feature>
<accession>A0A9P7BGX6</accession>
<dbReference type="AlphaFoldDB" id="A0A9P7BGX6"/>
<evidence type="ECO:0000256" key="2">
    <source>
        <dbReference type="SAM" id="MobiDB-lite"/>
    </source>
</evidence>
<keyword evidence="4" id="KW-1185">Reference proteome</keyword>
<feature type="compositionally biased region" description="Low complexity" evidence="2">
    <location>
        <begin position="88"/>
        <end position="106"/>
    </location>
</feature>
<gene>
    <name evidence="3" type="ORF">C6P40_005260</name>
</gene>
<proteinExistence type="predicted"/>
<feature type="coiled-coil region" evidence="1">
    <location>
        <begin position="24"/>
        <end position="51"/>
    </location>
</feature>
<keyword evidence="1" id="KW-0175">Coiled coil</keyword>
<evidence type="ECO:0000313" key="3">
    <source>
        <dbReference type="EMBL" id="KAG0689284.1"/>
    </source>
</evidence>
<evidence type="ECO:0000313" key="4">
    <source>
        <dbReference type="Proteomes" id="UP000697127"/>
    </source>
</evidence>
<name>A0A9P7BGX6_9ASCO</name>
<organism evidence="3 4">
    <name type="scientific">Pichia californica</name>
    <dbReference type="NCBI Taxonomy" id="460514"/>
    <lineage>
        <taxon>Eukaryota</taxon>
        <taxon>Fungi</taxon>
        <taxon>Dikarya</taxon>
        <taxon>Ascomycota</taxon>
        <taxon>Saccharomycotina</taxon>
        <taxon>Pichiomycetes</taxon>
        <taxon>Pichiales</taxon>
        <taxon>Pichiaceae</taxon>
        <taxon>Pichia</taxon>
    </lineage>
</organism>
<protein>
    <submittedName>
        <fullName evidence="3">Uncharacterized protein</fullName>
    </submittedName>
</protein>
<reference evidence="3" key="1">
    <citation type="submission" date="2020-11" db="EMBL/GenBank/DDBJ databases">
        <title>Kefir isolates.</title>
        <authorList>
            <person name="Marcisauskas S."/>
            <person name="Kim Y."/>
            <person name="Blasche S."/>
        </authorList>
    </citation>
    <scope>NUCLEOTIDE SEQUENCE</scope>
    <source>
        <strain evidence="3">Olga-1</strain>
    </source>
</reference>
<dbReference type="OrthoDB" id="10475409at2759"/>